<dbReference type="InterPro" id="IPR015424">
    <property type="entry name" value="PyrdxlP-dep_Trfase"/>
</dbReference>
<dbReference type="GO" id="GO:0009086">
    <property type="term" value="P:methionine biosynthetic process"/>
    <property type="evidence" value="ECO:0007669"/>
    <property type="project" value="UniProtKB-KW"/>
</dbReference>
<dbReference type="GO" id="GO:0047804">
    <property type="term" value="F:cysteine-S-conjugate beta-lyase activity"/>
    <property type="evidence" value="ECO:0007669"/>
    <property type="project" value="UniProtKB-EC"/>
</dbReference>
<dbReference type="PANTHER" id="PTHR11808:SF50">
    <property type="entry name" value="CYSTATHIONINE BETA-LYASE"/>
    <property type="match status" value="1"/>
</dbReference>
<dbReference type="InterPro" id="IPR015422">
    <property type="entry name" value="PyrdxlP-dep_Trfase_small"/>
</dbReference>
<organism evidence="10 12">
    <name type="scientific">Kurthia zopfii</name>
    <dbReference type="NCBI Taxonomy" id="1650"/>
    <lineage>
        <taxon>Bacteria</taxon>
        <taxon>Bacillati</taxon>
        <taxon>Bacillota</taxon>
        <taxon>Bacilli</taxon>
        <taxon>Bacillales</taxon>
        <taxon>Caryophanaceae</taxon>
        <taxon>Kurthia</taxon>
    </lineage>
</organism>
<evidence type="ECO:0000313" key="13">
    <source>
        <dbReference type="Proteomes" id="UP000294641"/>
    </source>
</evidence>
<dbReference type="PANTHER" id="PTHR11808">
    <property type="entry name" value="TRANS-SULFURATION ENZYME FAMILY MEMBER"/>
    <property type="match status" value="1"/>
</dbReference>
<evidence type="ECO:0000256" key="5">
    <source>
        <dbReference type="ARBA" id="ARBA00022898"/>
    </source>
</evidence>
<dbReference type="GO" id="GO:0005737">
    <property type="term" value="C:cytoplasm"/>
    <property type="evidence" value="ECO:0007669"/>
    <property type="project" value="TreeGrafter"/>
</dbReference>
<protein>
    <recommendedName>
        <fullName evidence="3">cysteine-S-conjugate beta-lyase</fullName>
        <ecNumber evidence="3">4.4.1.13</ecNumber>
    </recommendedName>
</protein>
<dbReference type="PIRSF" id="PIRSF001434">
    <property type="entry name" value="CGS"/>
    <property type="match status" value="1"/>
</dbReference>
<sequence length="391" mass="42010">MTKTEHQETTLITGSTKHDYEVKTGAVNVPIYASSTFDQQSFDSFGPFDYSRSGNPTRDALEKTIAQLESGTRGFAFASGIGAISAALLTLSAGDHIVVTNEVYGGTYRLVTTILPRFGITHSFADFTDVDAIENAIRPETKVLYAETPANPLLSITDLNAVIALAKKYDVKTFVDNTFMTPLYQKPLDLGADVVLHSATKFLGGHSEVIAGLAVTKDETLGNAIYTIQNGLGGMLSPHDSFSIIQGIKTLSARMELSSKNALKIAQFLQQQDDVLDVYYPGLPSHPGYKTHQAQCTSAGAVLSFKLPDRAFTKAFVEAMQVPIFAVSLGGVESILSYPATMSHAAIPQAEREKRGITDGLLRLSVGLENVSDLIADLSQALEVASSVYTK</sequence>
<proteinExistence type="inferred from homology"/>
<evidence type="ECO:0000313" key="11">
    <source>
        <dbReference type="EMBL" id="TDR36004.1"/>
    </source>
</evidence>
<comment type="similarity">
    <text evidence="2 9">Belongs to the trans-sulfuration enzymes family.</text>
</comment>
<comment type="cofactor">
    <cofactor evidence="1 9">
        <name>pyridoxal 5'-phosphate</name>
        <dbReference type="ChEBI" id="CHEBI:597326"/>
    </cofactor>
</comment>
<dbReference type="RefSeq" id="WP_109350197.1">
    <property type="nucleotide sequence ID" value="NZ_BJUE01000021.1"/>
</dbReference>
<dbReference type="InterPro" id="IPR000277">
    <property type="entry name" value="Cys/Met-Metab_PyrdxlP-dep_enz"/>
</dbReference>
<dbReference type="OrthoDB" id="9780685at2"/>
<feature type="modified residue" description="N6-(pyridoxal phosphate)lysine" evidence="8">
    <location>
        <position position="201"/>
    </location>
</feature>
<dbReference type="SUPFAM" id="SSF53383">
    <property type="entry name" value="PLP-dependent transferases"/>
    <property type="match status" value="1"/>
</dbReference>
<dbReference type="InterPro" id="IPR015421">
    <property type="entry name" value="PyrdxlP-dep_Trfase_major"/>
</dbReference>
<dbReference type="Pfam" id="PF01053">
    <property type="entry name" value="Cys_Met_Meta_PP"/>
    <property type="match status" value="1"/>
</dbReference>
<evidence type="ECO:0000256" key="3">
    <source>
        <dbReference type="ARBA" id="ARBA00012224"/>
    </source>
</evidence>
<gene>
    <name evidence="10" type="primary">metC</name>
    <name evidence="11" type="ORF">DFR61_1273</name>
    <name evidence="10" type="ORF">NCTC10597_01153</name>
</gene>
<dbReference type="InterPro" id="IPR054542">
    <property type="entry name" value="Cys_met_metab_PP"/>
</dbReference>
<evidence type="ECO:0000256" key="1">
    <source>
        <dbReference type="ARBA" id="ARBA00001933"/>
    </source>
</evidence>
<keyword evidence="5 8" id="KW-0663">Pyridoxal phosphate</keyword>
<dbReference type="FunFam" id="3.90.1150.10:FF:000033">
    <property type="entry name" value="Cystathionine gamma-synthase"/>
    <property type="match status" value="1"/>
</dbReference>
<evidence type="ECO:0000256" key="8">
    <source>
        <dbReference type="PIRSR" id="PIRSR001434-2"/>
    </source>
</evidence>
<dbReference type="Gene3D" id="3.90.1150.10">
    <property type="entry name" value="Aspartate Aminotransferase, domain 1"/>
    <property type="match status" value="1"/>
</dbReference>
<dbReference type="Proteomes" id="UP000294641">
    <property type="component" value="Unassembled WGS sequence"/>
</dbReference>
<keyword evidence="7 10" id="KW-0456">Lyase</keyword>
<evidence type="ECO:0000256" key="6">
    <source>
        <dbReference type="ARBA" id="ARBA00023167"/>
    </source>
</evidence>
<evidence type="ECO:0000313" key="10">
    <source>
        <dbReference type="EMBL" id="STX09478.1"/>
    </source>
</evidence>
<dbReference type="CDD" id="cd00614">
    <property type="entry name" value="CGS_like"/>
    <property type="match status" value="1"/>
</dbReference>
<reference evidence="10 12" key="1">
    <citation type="submission" date="2018-06" db="EMBL/GenBank/DDBJ databases">
        <authorList>
            <consortium name="Pathogen Informatics"/>
            <person name="Doyle S."/>
        </authorList>
    </citation>
    <scope>NUCLEOTIDE SEQUENCE [LARGE SCALE GENOMIC DNA]</scope>
    <source>
        <strain evidence="10 12">NCTC10597</strain>
    </source>
</reference>
<reference evidence="11 13" key="2">
    <citation type="submission" date="2019-03" db="EMBL/GenBank/DDBJ databases">
        <title>Genomic Encyclopedia of Type Strains, Phase IV (KMG-IV): sequencing the most valuable type-strain genomes for metagenomic binning, comparative biology and taxonomic classification.</title>
        <authorList>
            <person name="Goeker M."/>
        </authorList>
    </citation>
    <scope>NUCLEOTIDE SEQUENCE [LARGE SCALE GENOMIC DNA]</scope>
    <source>
        <strain evidence="11 13">DSM 20580</strain>
    </source>
</reference>
<comment type="caution">
    <text evidence="10">The sequence shown here is derived from an EMBL/GenBank/DDBJ whole genome shotgun (WGS) entry which is preliminary data.</text>
</comment>
<dbReference type="EMBL" id="SNZG01000027">
    <property type="protein sequence ID" value="TDR36004.1"/>
    <property type="molecule type" value="Genomic_DNA"/>
</dbReference>
<dbReference type="Proteomes" id="UP000254330">
    <property type="component" value="Unassembled WGS sequence"/>
</dbReference>
<evidence type="ECO:0000256" key="2">
    <source>
        <dbReference type="ARBA" id="ARBA00009077"/>
    </source>
</evidence>
<dbReference type="GO" id="GO:0019346">
    <property type="term" value="P:transsulfuration"/>
    <property type="evidence" value="ECO:0007669"/>
    <property type="project" value="InterPro"/>
</dbReference>
<keyword evidence="6" id="KW-0486">Methionine biosynthesis</keyword>
<evidence type="ECO:0000256" key="9">
    <source>
        <dbReference type="RuleBase" id="RU362118"/>
    </source>
</evidence>
<name>A0A2U3AB39_9BACL</name>
<dbReference type="GO" id="GO:0030170">
    <property type="term" value="F:pyridoxal phosphate binding"/>
    <property type="evidence" value="ECO:0007669"/>
    <property type="project" value="InterPro"/>
</dbReference>
<dbReference type="FunFam" id="3.40.640.10:FF:000009">
    <property type="entry name" value="Cystathionine gamma-synthase homolog"/>
    <property type="match status" value="1"/>
</dbReference>
<dbReference type="EC" id="4.4.1.13" evidence="3"/>
<dbReference type="PROSITE" id="PS00868">
    <property type="entry name" value="CYS_MET_METAB_PP"/>
    <property type="match status" value="1"/>
</dbReference>
<evidence type="ECO:0000256" key="7">
    <source>
        <dbReference type="ARBA" id="ARBA00023239"/>
    </source>
</evidence>
<dbReference type="Gene3D" id="3.40.640.10">
    <property type="entry name" value="Type I PLP-dependent aspartate aminotransferase-like (Major domain)"/>
    <property type="match status" value="1"/>
</dbReference>
<accession>A0A2U3AB39</accession>
<dbReference type="EMBL" id="UGNP01000001">
    <property type="protein sequence ID" value="STX09478.1"/>
    <property type="molecule type" value="Genomic_DNA"/>
</dbReference>
<evidence type="ECO:0000313" key="12">
    <source>
        <dbReference type="Proteomes" id="UP000254330"/>
    </source>
</evidence>
<evidence type="ECO:0000256" key="4">
    <source>
        <dbReference type="ARBA" id="ARBA00022605"/>
    </source>
</evidence>
<keyword evidence="4" id="KW-0028">Amino-acid biosynthesis</keyword>
<dbReference type="AlphaFoldDB" id="A0A2U3AB39"/>
<keyword evidence="13" id="KW-1185">Reference proteome</keyword>